<sequence>MTATSTETLETPVDQLRPNPRLVDVTNVVYVRTGPNGRLQNMSVCITRESDERVNALLDQVSVPVGADTPEDLRMGDLTKVVYIGTDRRGFMTVRTAWVRHADEPRVRELLDELRVG</sequence>
<dbReference type="RefSeq" id="WP_182707033.1">
    <property type="nucleotide sequence ID" value="NZ_JACJII010000001.1"/>
</dbReference>
<name>A0A7W3RB62_9ACTN</name>
<keyword evidence="1" id="KW-0804">Transcription</keyword>
<proteinExistence type="predicted"/>
<dbReference type="AlphaFoldDB" id="A0A7W3RB62"/>
<evidence type="ECO:0000313" key="2">
    <source>
        <dbReference type="Proteomes" id="UP000539313"/>
    </source>
</evidence>
<comment type="caution">
    <text evidence="1">The sequence shown here is derived from an EMBL/GenBank/DDBJ whole genome shotgun (WGS) entry which is preliminary data.</text>
</comment>
<protein>
    <submittedName>
        <fullName evidence="1">DNA-directed RNA polymerase</fullName>
    </submittedName>
</protein>
<reference evidence="1 2" key="1">
    <citation type="submission" date="2020-08" db="EMBL/GenBank/DDBJ databases">
        <title>Sequencing the genomes of 1000 actinobacteria strains.</title>
        <authorList>
            <person name="Klenk H.-P."/>
        </authorList>
    </citation>
    <scope>NUCLEOTIDE SEQUENCE [LARGE SCALE GENOMIC DNA]</scope>
    <source>
        <strain evidence="1 2">DSM 45823</strain>
    </source>
</reference>
<dbReference type="GO" id="GO:0000428">
    <property type="term" value="C:DNA-directed RNA polymerase complex"/>
    <property type="evidence" value="ECO:0007669"/>
    <property type="project" value="UniProtKB-KW"/>
</dbReference>
<gene>
    <name evidence="1" type="ORF">HNR21_004867</name>
</gene>
<keyword evidence="1" id="KW-0240">DNA-directed RNA polymerase</keyword>
<accession>A0A7W3RB62</accession>
<organism evidence="1 2">
    <name type="scientific">Thermomonospora cellulosilytica</name>
    <dbReference type="NCBI Taxonomy" id="1411118"/>
    <lineage>
        <taxon>Bacteria</taxon>
        <taxon>Bacillati</taxon>
        <taxon>Actinomycetota</taxon>
        <taxon>Actinomycetes</taxon>
        <taxon>Streptosporangiales</taxon>
        <taxon>Thermomonosporaceae</taxon>
        <taxon>Thermomonospora</taxon>
    </lineage>
</organism>
<evidence type="ECO:0000313" key="1">
    <source>
        <dbReference type="EMBL" id="MBA9005985.1"/>
    </source>
</evidence>
<dbReference type="Proteomes" id="UP000539313">
    <property type="component" value="Unassembled WGS sequence"/>
</dbReference>
<keyword evidence="2" id="KW-1185">Reference proteome</keyword>
<dbReference type="EMBL" id="JACJII010000001">
    <property type="protein sequence ID" value="MBA9005985.1"/>
    <property type="molecule type" value="Genomic_DNA"/>
</dbReference>